<dbReference type="SUPFAM" id="SSF55298">
    <property type="entry name" value="YjgF-like"/>
    <property type="match status" value="1"/>
</dbReference>
<organism evidence="2">
    <name type="scientific">marine metagenome</name>
    <dbReference type="NCBI Taxonomy" id="408172"/>
    <lineage>
        <taxon>unclassified sequences</taxon>
        <taxon>metagenomes</taxon>
        <taxon>ecological metagenomes</taxon>
    </lineage>
</organism>
<dbReference type="PANTHER" id="PTHR43760">
    <property type="entry name" value="ENDORIBONUCLEASE-RELATED"/>
    <property type="match status" value="1"/>
</dbReference>
<dbReference type="EMBL" id="UINC01002040">
    <property type="protein sequence ID" value="SUZ92199.1"/>
    <property type="molecule type" value="Genomic_DNA"/>
</dbReference>
<sequence>MNKIILLFLSLQLLSCNFNSVDKNYDPESKLEELGIKLSSPSSPVANYVNVVRSGNLLFLSGKGPLKDDGNYIKGKVGDDLTIEQGYEAARITGINQLSVLKSTLGDLRKVKRIVKVLGMVNSNSDFTDHPKVVNGYSDLMVEVFGQRGKHARAAVGMGSLPSNIAVEIEMIVEVE</sequence>
<dbReference type="AlphaFoldDB" id="A0A381RMH4"/>
<feature type="domain" description="Endoribonuclease L-PSP/chorismate mutase-like" evidence="1">
    <location>
        <begin position="28"/>
        <end position="165"/>
    </location>
</feature>
<evidence type="ECO:0000313" key="2">
    <source>
        <dbReference type="EMBL" id="SUZ92199.1"/>
    </source>
</evidence>
<reference evidence="2" key="1">
    <citation type="submission" date="2018-05" db="EMBL/GenBank/DDBJ databases">
        <authorList>
            <person name="Lanie J.A."/>
            <person name="Ng W.-L."/>
            <person name="Kazmierczak K.M."/>
            <person name="Andrzejewski T.M."/>
            <person name="Davidsen T.M."/>
            <person name="Wayne K.J."/>
            <person name="Tettelin H."/>
            <person name="Glass J.I."/>
            <person name="Rusch D."/>
            <person name="Podicherti R."/>
            <person name="Tsui H.-C.T."/>
            <person name="Winkler M.E."/>
        </authorList>
    </citation>
    <scope>NUCLEOTIDE SEQUENCE</scope>
</reference>
<dbReference type="InterPro" id="IPR035959">
    <property type="entry name" value="RutC-like_sf"/>
</dbReference>
<proteinExistence type="predicted"/>
<dbReference type="PANTHER" id="PTHR43760:SF1">
    <property type="entry name" value="ENDORIBONUCLEASE L-PSP_CHORISMATE MUTASE-LIKE DOMAIN-CONTAINING PROTEIN"/>
    <property type="match status" value="1"/>
</dbReference>
<dbReference type="CDD" id="cd02199">
    <property type="entry name" value="YjgF_YER057c_UK114_like_1"/>
    <property type="match status" value="1"/>
</dbReference>
<gene>
    <name evidence="2" type="ORF">METZ01_LOCUS45053</name>
</gene>
<dbReference type="InterPro" id="IPR013813">
    <property type="entry name" value="Endoribo_LPSP/chorism_mut-like"/>
</dbReference>
<evidence type="ECO:0000259" key="1">
    <source>
        <dbReference type="Pfam" id="PF14588"/>
    </source>
</evidence>
<name>A0A381RMH4_9ZZZZ</name>
<dbReference type="Pfam" id="PF14588">
    <property type="entry name" value="YjgF_endoribonc"/>
    <property type="match status" value="1"/>
</dbReference>
<dbReference type="Gene3D" id="3.30.1330.40">
    <property type="entry name" value="RutC-like"/>
    <property type="match status" value="1"/>
</dbReference>
<protein>
    <recommendedName>
        <fullName evidence="1">Endoribonuclease L-PSP/chorismate mutase-like domain-containing protein</fullName>
    </recommendedName>
</protein>
<accession>A0A381RMH4</accession>